<evidence type="ECO:0000256" key="1">
    <source>
        <dbReference type="ARBA" id="ARBA00004141"/>
    </source>
</evidence>
<dbReference type="PANTHER" id="PTHR30569">
    <property type="entry name" value="CYTOSINE TRANSPORTER CODB"/>
    <property type="match status" value="1"/>
</dbReference>
<evidence type="ECO:0000256" key="6">
    <source>
        <dbReference type="ARBA" id="ARBA00023136"/>
    </source>
</evidence>
<proteinExistence type="inferred from homology"/>
<feature type="transmembrane region" description="Helical" evidence="8">
    <location>
        <begin position="192"/>
        <end position="213"/>
    </location>
</feature>
<evidence type="ECO:0000313" key="10">
    <source>
        <dbReference type="Proteomes" id="UP000051565"/>
    </source>
</evidence>
<feature type="transmembrane region" description="Helical" evidence="8">
    <location>
        <begin position="268"/>
        <end position="292"/>
    </location>
</feature>
<comment type="similarity">
    <text evidence="2 7">Belongs to the purine-cytosine permease (2.A.39) family.</text>
</comment>
<evidence type="ECO:0000256" key="2">
    <source>
        <dbReference type="ARBA" id="ARBA00008974"/>
    </source>
</evidence>
<dbReference type="InterPro" id="IPR026030">
    <property type="entry name" value="Pur-cyt_permease_Fcy2/21/22"/>
</dbReference>
<evidence type="ECO:0000256" key="8">
    <source>
        <dbReference type="SAM" id="Phobius"/>
    </source>
</evidence>
<comment type="subcellular location">
    <subcellularLocation>
        <location evidence="1">Membrane</location>
        <topology evidence="1">Multi-pass membrane protein</topology>
    </subcellularLocation>
</comment>
<keyword evidence="4 8" id="KW-0812">Transmembrane</keyword>
<dbReference type="STRING" id="53444.AYR59_01890"/>
<reference evidence="9 10" key="1">
    <citation type="journal article" date="2015" name="Genome Announc.">
        <title>Expanding the biotechnology potential of lactobacilli through comparative genomics of 213 strains and associated genera.</title>
        <authorList>
            <person name="Sun Z."/>
            <person name="Harris H.M."/>
            <person name="McCann A."/>
            <person name="Guo C."/>
            <person name="Argimon S."/>
            <person name="Zhang W."/>
            <person name="Yang X."/>
            <person name="Jeffery I.B."/>
            <person name="Cooney J.C."/>
            <person name="Kagawa T.F."/>
            <person name="Liu W."/>
            <person name="Song Y."/>
            <person name="Salvetti E."/>
            <person name="Wrobel A."/>
            <person name="Rasinkangas P."/>
            <person name="Parkhill J."/>
            <person name="Rea M.C."/>
            <person name="O'Sullivan O."/>
            <person name="Ritari J."/>
            <person name="Douillard F.P."/>
            <person name="Paul Ross R."/>
            <person name="Yang R."/>
            <person name="Briner A.E."/>
            <person name="Felis G.E."/>
            <person name="de Vos W.M."/>
            <person name="Barrangou R."/>
            <person name="Klaenhammer T.R."/>
            <person name="Caufield P.W."/>
            <person name="Cui Y."/>
            <person name="Zhang H."/>
            <person name="O'Toole P.W."/>
        </authorList>
    </citation>
    <scope>NUCLEOTIDE SEQUENCE [LARGE SCALE GENOMIC DNA]</scope>
    <source>
        <strain evidence="9 10">DSM 20690</strain>
    </source>
</reference>
<dbReference type="GO" id="GO:0005886">
    <property type="term" value="C:plasma membrane"/>
    <property type="evidence" value="ECO:0007669"/>
    <property type="project" value="TreeGrafter"/>
</dbReference>
<keyword evidence="3 7" id="KW-0813">Transport</keyword>
<evidence type="ECO:0000256" key="3">
    <source>
        <dbReference type="ARBA" id="ARBA00022448"/>
    </source>
</evidence>
<keyword evidence="10" id="KW-1185">Reference proteome</keyword>
<dbReference type="InterPro" id="IPR030191">
    <property type="entry name" value="CodB"/>
</dbReference>
<dbReference type="EMBL" id="JQBT01000024">
    <property type="protein sequence ID" value="KRN79560.1"/>
    <property type="molecule type" value="Genomic_DNA"/>
</dbReference>
<comment type="caution">
    <text evidence="9">The sequence shown here is derived from an EMBL/GenBank/DDBJ whole genome shotgun (WGS) entry which is preliminary data.</text>
</comment>
<keyword evidence="5 8" id="KW-1133">Transmembrane helix</keyword>
<keyword evidence="6 7" id="KW-0472">Membrane</keyword>
<feature type="transmembrane region" description="Helical" evidence="8">
    <location>
        <begin position="387"/>
        <end position="404"/>
    </location>
</feature>
<feature type="transmembrane region" description="Helical" evidence="8">
    <location>
        <begin position="312"/>
        <end position="333"/>
    </location>
</feature>
<dbReference type="PIRSF" id="PIRSF002744">
    <property type="entry name" value="Pur-cyt_permease"/>
    <property type="match status" value="1"/>
</dbReference>
<dbReference type="Pfam" id="PF02133">
    <property type="entry name" value="Transp_cyt_pur"/>
    <property type="match status" value="1"/>
</dbReference>
<accession>A0A0R2JR50</accession>
<evidence type="ECO:0000313" key="9">
    <source>
        <dbReference type="EMBL" id="KRN79560.1"/>
    </source>
</evidence>
<feature type="transmembrane region" description="Helical" evidence="8">
    <location>
        <begin position="166"/>
        <end position="185"/>
    </location>
</feature>
<sequence length="480" mass="51836">MHNSAILKKTIIDIKRKQNVNILEETILNNSKYAFKPIPDSERNMTYWDMFATWFGANANNGTWFIGGVIAACGLIGGLGATLVGGLVAYIFLSMMGYAGYETGASTTVLSRGSFGIRGSIIPTLINITLFLGWTAVNTFIAATSLAFIFHSFFGWALFGHPGGNFGIIVGILVMSVLHIFSIIAGQRSVQLVERIGVILVIIFVVLETIVVFKNVSLSDLAHYRLPANEKMPFGVGVDTIAAASLGWVMGGADFTRFTRKKHIAISAPYWGAMLGLLSFTLIGICTTISVAMTSGAYDANNSDPSIIANKLGLGFIAMIVIVLTSMTANAVNIQAGASAFKNVFHKVSFNNSLMIITILSMLLTLVPLISGSFLASFIAFLDYTGMLLGPIIAIMIVDYFILNRNHYTVADLSDGNGKLWYHDGFNLVALASLIIGVIFYLLIKNLNVIKDTIGATFITMAVVAIIYYLGSKLFDKADK</sequence>
<feature type="transmembrane region" description="Helical" evidence="8">
    <location>
        <begin position="425"/>
        <end position="444"/>
    </location>
</feature>
<feature type="transmembrane region" description="Helical" evidence="8">
    <location>
        <begin position="64"/>
        <end position="93"/>
    </location>
</feature>
<gene>
    <name evidence="9" type="ORF">IV52_GL000241</name>
</gene>
<evidence type="ECO:0000256" key="7">
    <source>
        <dbReference type="PIRNR" id="PIRNR002744"/>
    </source>
</evidence>
<feature type="transmembrane region" description="Helical" evidence="8">
    <location>
        <begin position="450"/>
        <end position="470"/>
    </location>
</feature>
<organism evidence="9 10">
    <name type="scientific">Fructilactobacillus lindneri DSM 20690 = JCM 11027</name>
    <dbReference type="NCBI Taxonomy" id="1122148"/>
    <lineage>
        <taxon>Bacteria</taxon>
        <taxon>Bacillati</taxon>
        <taxon>Bacillota</taxon>
        <taxon>Bacilli</taxon>
        <taxon>Lactobacillales</taxon>
        <taxon>Lactobacillaceae</taxon>
        <taxon>Fructilactobacillus</taxon>
    </lineage>
</organism>
<feature type="transmembrane region" description="Helical" evidence="8">
    <location>
        <begin position="128"/>
        <end position="154"/>
    </location>
</feature>
<protein>
    <recommendedName>
        <fullName evidence="11">Purine-cytosine permease related protein</fullName>
    </recommendedName>
</protein>
<feature type="transmembrane region" description="Helical" evidence="8">
    <location>
        <begin position="233"/>
        <end position="256"/>
    </location>
</feature>
<evidence type="ECO:0000256" key="5">
    <source>
        <dbReference type="ARBA" id="ARBA00022989"/>
    </source>
</evidence>
<evidence type="ECO:0008006" key="11">
    <source>
        <dbReference type="Google" id="ProtNLM"/>
    </source>
</evidence>
<dbReference type="InterPro" id="IPR001248">
    <property type="entry name" value="Pur-cyt_permease"/>
</dbReference>
<evidence type="ECO:0000256" key="4">
    <source>
        <dbReference type="ARBA" id="ARBA00022692"/>
    </source>
</evidence>
<dbReference type="AlphaFoldDB" id="A0A0R2JR50"/>
<dbReference type="GO" id="GO:0015209">
    <property type="term" value="F:cytosine transmembrane transporter activity"/>
    <property type="evidence" value="ECO:0007669"/>
    <property type="project" value="InterPro"/>
</dbReference>
<name>A0A0R2JR50_9LACO</name>
<dbReference type="PATRIC" id="fig|1122148.6.peg.254"/>
<dbReference type="Gene3D" id="1.10.4160.10">
    <property type="entry name" value="Hydantoin permease"/>
    <property type="match status" value="1"/>
</dbReference>
<dbReference type="Proteomes" id="UP000051565">
    <property type="component" value="Unassembled WGS sequence"/>
</dbReference>
<feature type="transmembrane region" description="Helical" evidence="8">
    <location>
        <begin position="354"/>
        <end position="381"/>
    </location>
</feature>
<dbReference type="PANTHER" id="PTHR30569:SF0">
    <property type="entry name" value="CYTOSINE PERMEASE"/>
    <property type="match status" value="1"/>
</dbReference>